<dbReference type="PRINTS" id="PR00344">
    <property type="entry name" value="BCTRLSENSOR"/>
</dbReference>
<comment type="caution">
    <text evidence="11">The sequence shown here is derived from an EMBL/GenBank/DDBJ whole genome shotgun (WGS) entry which is preliminary data.</text>
</comment>
<sequence length="635" mass="72117">MIDTIKIVYVTDWAIGNSNLSNKDPFGEILFSFDAEVNIQESLPDFFDDIDLLILHPMQMNSTIFETISRSKSENPAIKTVVISSAHGSDLFLQAIDVGVDKYLLKPLLPSAVKKVAERLIRQSIEAKQAQKAYKQINLMFGAISKTSLLIRMEENGLIIEVNDLICRLLGYQSDTMIGSHWMRFVERRFWNFLRSLVRERLRAGEIYRGILELVSAKGILVTVDSTVYAIRNQHNDIEEIVCIAQDVSEVNRAILASMEQLIDYESSLTVLFDHRYEAMLVNKKYLELNGFTNNEEFFSSCALCSWFAETSDGLKPITLKGWSRKEVLESIFTKVYSGEINGRLVMEYLNQSKQFFTVHISSMPNPMIRSEEYHILYFIDVTPLEKLKEDKINDAKLMSVGRLAAAITHEINTPITYIKGNLELLEWECEDKIPEALPLFQPIQEGISRIESIVSSMYEFAGTGKEEMKPCNIHMTLVYALRIIMNRAKHIAPIRINDELFSIVSEYDTTSCMTMGISNRLEQVWIIMINNALDEFEKGTIAYENRQIDVRFTCNKDLITITIADNAGGIPESMLDGIFDFAISGDKKKSMGIGLNVAKAIIEKHGGSVRVSNENHGAVFEITLKKYEETMDVV</sequence>
<evidence type="ECO:0000256" key="8">
    <source>
        <dbReference type="ARBA" id="ARBA00023012"/>
    </source>
</evidence>
<gene>
    <name evidence="11" type="ORF">CFH83_02975</name>
</gene>
<evidence type="ECO:0000259" key="10">
    <source>
        <dbReference type="PROSITE" id="PS50112"/>
    </source>
</evidence>
<dbReference type="EC" id="2.7.13.3" evidence="2"/>
<dbReference type="InterPro" id="IPR035965">
    <property type="entry name" value="PAS-like_dom_sf"/>
</dbReference>
<dbReference type="InterPro" id="IPR011006">
    <property type="entry name" value="CheY-like_superfamily"/>
</dbReference>
<dbReference type="GO" id="GO:0000155">
    <property type="term" value="F:phosphorelay sensor kinase activity"/>
    <property type="evidence" value="ECO:0007669"/>
    <property type="project" value="InterPro"/>
</dbReference>
<dbReference type="CDD" id="cd00130">
    <property type="entry name" value="PAS"/>
    <property type="match status" value="1"/>
</dbReference>
<evidence type="ECO:0000313" key="11">
    <source>
        <dbReference type="EMBL" id="DAB39028.1"/>
    </source>
</evidence>
<dbReference type="Proteomes" id="UP000228859">
    <property type="component" value="Unassembled WGS sequence"/>
</dbReference>
<dbReference type="PROSITE" id="PS50109">
    <property type="entry name" value="HIS_KIN"/>
    <property type="match status" value="1"/>
</dbReference>
<evidence type="ECO:0000256" key="7">
    <source>
        <dbReference type="ARBA" id="ARBA00022840"/>
    </source>
</evidence>
<dbReference type="PANTHER" id="PTHR43065">
    <property type="entry name" value="SENSOR HISTIDINE KINASE"/>
    <property type="match status" value="1"/>
</dbReference>
<dbReference type="InterPro" id="IPR004358">
    <property type="entry name" value="Sig_transdc_His_kin-like_C"/>
</dbReference>
<dbReference type="Pfam" id="PF02518">
    <property type="entry name" value="HATPase_c"/>
    <property type="match status" value="1"/>
</dbReference>
<keyword evidence="6" id="KW-0418">Kinase</keyword>
<evidence type="ECO:0000256" key="5">
    <source>
        <dbReference type="ARBA" id="ARBA00022741"/>
    </source>
</evidence>
<evidence type="ECO:0000256" key="1">
    <source>
        <dbReference type="ARBA" id="ARBA00000085"/>
    </source>
</evidence>
<dbReference type="AlphaFoldDB" id="A0A2D3WF28"/>
<dbReference type="InterPro" id="IPR003661">
    <property type="entry name" value="HisK_dim/P_dom"/>
</dbReference>
<dbReference type="GO" id="GO:0005524">
    <property type="term" value="F:ATP binding"/>
    <property type="evidence" value="ECO:0007669"/>
    <property type="project" value="UniProtKB-KW"/>
</dbReference>
<dbReference type="SMART" id="SM00387">
    <property type="entry name" value="HATPase_c"/>
    <property type="match status" value="1"/>
</dbReference>
<evidence type="ECO:0000313" key="12">
    <source>
        <dbReference type="Proteomes" id="UP000228859"/>
    </source>
</evidence>
<evidence type="ECO:0000259" key="9">
    <source>
        <dbReference type="PROSITE" id="PS50109"/>
    </source>
</evidence>
<dbReference type="PANTHER" id="PTHR43065:SF10">
    <property type="entry name" value="PEROXIDE STRESS-ACTIVATED HISTIDINE KINASE MAK3"/>
    <property type="match status" value="1"/>
</dbReference>
<dbReference type="InterPro" id="IPR036097">
    <property type="entry name" value="HisK_dim/P_sf"/>
</dbReference>
<evidence type="ECO:0000256" key="6">
    <source>
        <dbReference type="ARBA" id="ARBA00022777"/>
    </source>
</evidence>
<dbReference type="Gene3D" id="3.40.50.2300">
    <property type="match status" value="1"/>
</dbReference>
<protein>
    <recommendedName>
        <fullName evidence="2">histidine kinase</fullName>
        <ecNumber evidence="2">2.7.13.3</ecNumber>
    </recommendedName>
</protein>
<dbReference type="Gene3D" id="1.10.287.130">
    <property type="match status" value="1"/>
</dbReference>
<keyword evidence="7" id="KW-0067">ATP-binding</keyword>
<dbReference type="InterPro" id="IPR003594">
    <property type="entry name" value="HATPase_dom"/>
</dbReference>
<evidence type="ECO:0000256" key="4">
    <source>
        <dbReference type="ARBA" id="ARBA00022679"/>
    </source>
</evidence>
<name>A0A2D3WF28_9BACT</name>
<keyword evidence="4" id="KW-0808">Transferase</keyword>
<dbReference type="InterPro" id="IPR036890">
    <property type="entry name" value="HATPase_C_sf"/>
</dbReference>
<dbReference type="RefSeq" id="WP_294893752.1">
    <property type="nucleotide sequence ID" value="NZ_DLUI01000046.1"/>
</dbReference>
<dbReference type="InterPro" id="IPR000014">
    <property type="entry name" value="PAS"/>
</dbReference>
<dbReference type="NCBIfam" id="TIGR00229">
    <property type="entry name" value="sensory_box"/>
    <property type="match status" value="1"/>
</dbReference>
<dbReference type="PROSITE" id="PS50112">
    <property type="entry name" value="PAS"/>
    <property type="match status" value="1"/>
</dbReference>
<dbReference type="SUPFAM" id="SSF55785">
    <property type="entry name" value="PYP-like sensor domain (PAS domain)"/>
    <property type="match status" value="1"/>
</dbReference>
<dbReference type="SUPFAM" id="SSF55874">
    <property type="entry name" value="ATPase domain of HSP90 chaperone/DNA topoisomerase II/histidine kinase"/>
    <property type="match status" value="1"/>
</dbReference>
<proteinExistence type="predicted"/>
<evidence type="ECO:0000256" key="3">
    <source>
        <dbReference type="ARBA" id="ARBA00022553"/>
    </source>
</evidence>
<dbReference type="Gene3D" id="3.30.450.20">
    <property type="entry name" value="PAS domain"/>
    <property type="match status" value="1"/>
</dbReference>
<keyword evidence="8" id="KW-0902">Two-component regulatory system</keyword>
<reference evidence="11 12" key="1">
    <citation type="journal article" date="2017" name="Front. Microbiol.">
        <title>Comparative Genomic Analysis of the Class Epsilonproteobacteria and Proposed Reclassification to Epsilonbacteraeota (phyl. nov.).</title>
        <authorList>
            <person name="Waite D.W."/>
            <person name="Vanwonterghem I."/>
            <person name="Rinke C."/>
            <person name="Parks D.H."/>
            <person name="Zhang Y."/>
            <person name="Takai K."/>
            <person name="Sievert S.M."/>
            <person name="Simon J."/>
            <person name="Campbell B.J."/>
            <person name="Hanson T.E."/>
            <person name="Woyke T."/>
            <person name="Klotz M.G."/>
            <person name="Hugenholtz P."/>
        </authorList>
    </citation>
    <scope>NUCLEOTIDE SEQUENCE [LARGE SCALE GENOMIC DNA]</scope>
    <source>
        <strain evidence="11">UBA12443</strain>
    </source>
</reference>
<organism evidence="11 12">
    <name type="scientific">Sulfuricurvum kujiense</name>
    <dbReference type="NCBI Taxonomy" id="148813"/>
    <lineage>
        <taxon>Bacteria</taxon>
        <taxon>Pseudomonadati</taxon>
        <taxon>Campylobacterota</taxon>
        <taxon>Epsilonproteobacteria</taxon>
        <taxon>Campylobacterales</taxon>
        <taxon>Sulfurimonadaceae</taxon>
        <taxon>Sulfuricurvum</taxon>
    </lineage>
</organism>
<dbReference type="EMBL" id="DLUI01000046">
    <property type="protein sequence ID" value="DAB39028.1"/>
    <property type="molecule type" value="Genomic_DNA"/>
</dbReference>
<comment type="catalytic activity">
    <reaction evidence="1">
        <text>ATP + protein L-histidine = ADP + protein N-phospho-L-histidine.</text>
        <dbReference type="EC" id="2.7.13.3"/>
    </reaction>
</comment>
<dbReference type="Gene3D" id="3.30.565.10">
    <property type="entry name" value="Histidine kinase-like ATPase, C-terminal domain"/>
    <property type="match status" value="1"/>
</dbReference>
<dbReference type="SUPFAM" id="SSF52172">
    <property type="entry name" value="CheY-like"/>
    <property type="match status" value="1"/>
</dbReference>
<accession>A0A2D3WF28</accession>
<keyword evidence="3" id="KW-0597">Phosphoprotein</keyword>
<keyword evidence="5" id="KW-0547">Nucleotide-binding</keyword>
<feature type="domain" description="PAS" evidence="10">
    <location>
        <begin position="150"/>
        <end position="205"/>
    </location>
</feature>
<dbReference type="Pfam" id="PF13426">
    <property type="entry name" value="PAS_9"/>
    <property type="match status" value="1"/>
</dbReference>
<feature type="domain" description="Histidine kinase" evidence="9">
    <location>
        <begin position="407"/>
        <end position="629"/>
    </location>
</feature>
<dbReference type="CDD" id="cd00082">
    <property type="entry name" value="HisKA"/>
    <property type="match status" value="1"/>
</dbReference>
<dbReference type="SUPFAM" id="SSF47384">
    <property type="entry name" value="Homodimeric domain of signal transducing histidine kinase"/>
    <property type="match status" value="1"/>
</dbReference>
<evidence type="ECO:0000256" key="2">
    <source>
        <dbReference type="ARBA" id="ARBA00012438"/>
    </source>
</evidence>
<dbReference type="InterPro" id="IPR005467">
    <property type="entry name" value="His_kinase_dom"/>
</dbReference>
<dbReference type="Pfam" id="PF00512">
    <property type="entry name" value="HisKA"/>
    <property type="match status" value="1"/>
</dbReference>
<dbReference type="SMART" id="SM00388">
    <property type="entry name" value="HisKA"/>
    <property type="match status" value="1"/>
</dbReference>